<dbReference type="InterPro" id="IPR036259">
    <property type="entry name" value="MFS_trans_sf"/>
</dbReference>
<dbReference type="EMBL" id="JACGWT010000002">
    <property type="protein sequence ID" value="MBA8793766.1"/>
    <property type="molecule type" value="Genomic_DNA"/>
</dbReference>
<dbReference type="InterPro" id="IPR020846">
    <property type="entry name" value="MFS_dom"/>
</dbReference>
<comment type="subcellular location">
    <subcellularLocation>
        <location evidence="1">Cell membrane</location>
        <topology evidence="1">Multi-pass membrane protein</topology>
    </subcellularLocation>
</comment>
<dbReference type="Proteomes" id="UP000523079">
    <property type="component" value="Unassembled WGS sequence"/>
</dbReference>
<sequence length="412" mass="42959">MSPRLREHRGFVAFWTGTTVSAFGSALTGLALQTLVLTRLGGSTTDVGLVNAARWVAYAVVGLVAGSWLDRVRRKPVLIGTDLGQGLVLGTIAVLALTGHLGIPGLVGLMTVFGLLALFGDAAYQAITPQLVPRPLLTRANTRLQQSGAVAATGGPALAGVVIAAVGPPLALLADAVSYLLSAVAMTRLPTLPSPDRAGRRALRHEVVEGLRWIYGHRELGPLTLNTHLWFVAYTGWNTVLVAWALRGLGLDVLVIGVCLALGSVAALVTTTVSERFSDRWGVGQTVLVSRIGYLPGVLLLLATPTRDGWATVAVFAAAQVVVGAAFGLEGPAEISFRQAVTPDRLQGRTNATGRSVNRSMIVLSAPLAGLLADRAGIPATLWVVAALFAVVAGWLALTPVRTALMPDGPIR</sequence>
<feature type="transmembrane region" description="Helical" evidence="6">
    <location>
        <begin position="52"/>
        <end position="69"/>
    </location>
</feature>
<protein>
    <submittedName>
        <fullName evidence="8">MFS family permease</fullName>
    </submittedName>
</protein>
<dbReference type="GO" id="GO:0022857">
    <property type="term" value="F:transmembrane transporter activity"/>
    <property type="evidence" value="ECO:0007669"/>
    <property type="project" value="InterPro"/>
</dbReference>
<keyword evidence="3 6" id="KW-0812">Transmembrane</keyword>
<evidence type="ECO:0000256" key="2">
    <source>
        <dbReference type="ARBA" id="ARBA00022475"/>
    </source>
</evidence>
<feature type="transmembrane region" description="Helical" evidence="6">
    <location>
        <begin position="103"/>
        <end position="127"/>
    </location>
</feature>
<feature type="domain" description="Major facilitator superfamily (MFS) profile" evidence="7">
    <location>
        <begin position="171"/>
        <end position="412"/>
    </location>
</feature>
<feature type="transmembrane region" description="Helical" evidence="6">
    <location>
        <begin position="310"/>
        <end position="329"/>
    </location>
</feature>
<dbReference type="PANTHER" id="PTHR23513">
    <property type="entry name" value="INTEGRAL MEMBRANE EFFLUX PROTEIN-RELATED"/>
    <property type="match status" value="1"/>
</dbReference>
<reference evidence="8 9" key="1">
    <citation type="submission" date="2020-07" db="EMBL/GenBank/DDBJ databases">
        <title>Sequencing the genomes of 1000 actinobacteria strains.</title>
        <authorList>
            <person name="Klenk H.-P."/>
        </authorList>
    </citation>
    <scope>NUCLEOTIDE SEQUENCE [LARGE SCALE GENOMIC DNA]</scope>
    <source>
        <strain evidence="8 9">DSM 100723</strain>
    </source>
</reference>
<dbReference type="SUPFAM" id="SSF103473">
    <property type="entry name" value="MFS general substrate transporter"/>
    <property type="match status" value="1"/>
</dbReference>
<evidence type="ECO:0000256" key="1">
    <source>
        <dbReference type="ARBA" id="ARBA00004651"/>
    </source>
</evidence>
<feature type="transmembrane region" description="Helical" evidence="6">
    <location>
        <begin position="148"/>
        <end position="171"/>
    </location>
</feature>
<evidence type="ECO:0000313" key="9">
    <source>
        <dbReference type="Proteomes" id="UP000523079"/>
    </source>
</evidence>
<gene>
    <name evidence="8" type="ORF">FHX74_001371</name>
</gene>
<dbReference type="CDD" id="cd06173">
    <property type="entry name" value="MFS_MefA_like"/>
    <property type="match status" value="1"/>
</dbReference>
<evidence type="ECO:0000256" key="4">
    <source>
        <dbReference type="ARBA" id="ARBA00022989"/>
    </source>
</evidence>
<keyword evidence="2" id="KW-1003">Cell membrane</keyword>
<dbReference type="Pfam" id="PF07690">
    <property type="entry name" value="MFS_1"/>
    <property type="match status" value="1"/>
</dbReference>
<dbReference type="InterPro" id="IPR011701">
    <property type="entry name" value="MFS"/>
</dbReference>
<proteinExistence type="predicted"/>
<organism evidence="8 9">
    <name type="scientific">Microlunatus kandeliicorticis</name>
    <dbReference type="NCBI Taxonomy" id="1759536"/>
    <lineage>
        <taxon>Bacteria</taxon>
        <taxon>Bacillati</taxon>
        <taxon>Actinomycetota</taxon>
        <taxon>Actinomycetes</taxon>
        <taxon>Propionibacteriales</taxon>
        <taxon>Propionibacteriaceae</taxon>
        <taxon>Microlunatus</taxon>
    </lineage>
</organism>
<dbReference type="PANTHER" id="PTHR23513:SF6">
    <property type="entry name" value="MAJOR FACILITATOR SUPERFAMILY ASSOCIATED DOMAIN-CONTAINING PROTEIN"/>
    <property type="match status" value="1"/>
</dbReference>
<keyword evidence="4 6" id="KW-1133">Transmembrane helix</keyword>
<evidence type="ECO:0000256" key="3">
    <source>
        <dbReference type="ARBA" id="ARBA00022692"/>
    </source>
</evidence>
<keyword evidence="9" id="KW-1185">Reference proteome</keyword>
<dbReference type="RefSeq" id="WP_182559335.1">
    <property type="nucleotide sequence ID" value="NZ_JACGWT010000002.1"/>
</dbReference>
<feature type="transmembrane region" description="Helical" evidence="6">
    <location>
        <begin position="283"/>
        <end position="303"/>
    </location>
</feature>
<accession>A0A7W3IR74</accession>
<feature type="transmembrane region" description="Helical" evidence="6">
    <location>
        <begin position="253"/>
        <end position="271"/>
    </location>
</feature>
<name>A0A7W3IR74_9ACTN</name>
<dbReference type="PROSITE" id="PS50850">
    <property type="entry name" value="MFS"/>
    <property type="match status" value="1"/>
</dbReference>
<feature type="transmembrane region" description="Helical" evidence="6">
    <location>
        <begin position="380"/>
        <end position="398"/>
    </location>
</feature>
<dbReference type="GO" id="GO:0005886">
    <property type="term" value="C:plasma membrane"/>
    <property type="evidence" value="ECO:0007669"/>
    <property type="project" value="UniProtKB-SubCell"/>
</dbReference>
<evidence type="ECO:0000313" key="8">
    <source>
        <dbReference type="EMBL" id="MBA8793766.1"/>
    </source>
</evidence>
<evidence type="ECO:0000259" key="7">
    <source>
        <dbReference type="PROSITE" id="PS50850"/>
    </source>
</evidence>
<evidence type="ECO:0000256" key="6">
    <source>
        <dbReference type="SAM" id="Phobius"/>
    </source>
</evidence>
<feature type="transmembrane region" description="Helical" evidence="6">
    <location>
        <begin position="12"/>
        <end position="32"/>
    </location>
</feature>
<dbReference type="Gene3D" id="1.20.1250.20">
    <property type="entry name" value="MFS general substrate transporter like domains"/>
    <property type="match status" value="1"/>
</dbReference>
<comment type="caution">
    <text evidence="8">The sequence shown here is derived from an EMBL/GenBank/DDBJ whole genome shotgun (WGS) entry which is preliminary data.</text>
</comment>
<dbReference type="AlphaFoldDB" id="A0A7W3IR74"/>
<feature type="transmembrane region" description="Helical" evidence="6">
    <location>
        <begin position="76"/>
        <end position="97"/>
    </location>
</feature>
<feature type="transmembrane region" description="Helical" evidence="6">
    <location>
        <begin position="228"/>
        <end position="246"/>
    </location>
</feature>
<keyword evidence="5 6" id="KW-0472">Membrane</keyword>
<evidence type="ECO:0000256" key="5">
    <source>
        <dbReference type="ARBA" id="ARBA00023136"/>
    </source>
</evidence>